<protein>
    <recommendedName>
        <fullName evidence="4">Phosphate-selective porin O and P</fullName>
    </recommendedName>
</protein>
<comment type="caution">
    <text evidence="2">The sequence shown here is derived from an EMBL/GenBank/DDBJ whole genome shotgun (WGS) entry which is preliminary data.</text>
</comment>
<feature type="signal peptide" evidence="1">
    <location>
        <begin position="1"/>
        <end position="24"/>
    </location>
</feature>
<feature type="chain" id="PRO_5043778310" description="Phosphate-selective porin O and P" evidence="1">
    <location>
        <begin position="25"/>
        <end position="378"/>
    </location>
</feature>
<accession>A0AAW4X0I9</accession>
<name>A0AAW4X0I9_9FIRM</name>
<sequence length="378" mass="42920">MFFKLKNNHKLLLTLFLLIAFLLAADKTAAVELGGKLELESSMFYLDSLELSLNARSEVEFFFADYSNFEPRFVVQTALDDSGEAELEIKYLYLRHRRDNKNLTIGRQPVSWSYGALINLLDYGLGIDDLASESRQAGIDGFRYHYSLGRGRSLQLVTSFSKLNIDDWEELGYGARLRLPGAGYDFSIQASYQPISDSENDNLDDNLFRAGMSYKRDIKDLGTYGSLGYFSLEDQDDIMLQFGIDYSWLVGDLRRRQVLLQAEYYRFLRDNLSAAYLTGLEIGGAEELGRDSTAAEGLLAALFDNRDFFLLDLSVQLDHFSKLGFILMGESEDRRTLLGSYYTSELGGGFEIRFDGNLAKDEADDYLYGISSTLSYYF</sequence>
<dbReference type="RefSeq" id="WP_229345953.1">
    <property type="nucleotide sequence ID" value="NZ_JAJFAT010000010.1"/>
</dbReference>
<reference evidence="2 3" key="1">
    <citation type="submission" date="2021-10" db="EMBL/GenBank/DDBJ databases">
        <authorList>
            <person name="Grouzdev D.S."/>
            <person name="Pantiukh K.S."/>
            <person name="Krutkina M.S."/>
        </authorList>
    </citation>
    <scope>NUCLEOTIDE SEQUENCE [LARGE SCALE GENOMIC DNA]</scope>
    <source>
        <strain evidence="2 3">Z-7514</strain>
    </source>
</reference>
<evidence type="ECO:0000313" key="3">
    <source>
        <dbReference type="Proteomes" id="UP001199296"/>
    </source>
</evidence>
<dbReference type="AlphaFoldDB" id="A0AAW4X0I9"/>
<gene>
    <name evidence="2" type="ORF">LJ207_08290</name>
</gene>
<proteinExistence type="predicted"/>
<evidence type="ECO:0000256" key="1">
    <source>
        <dbReference type="SAM" id="SignalP"/>
    </source>
</evidence>
<evidence type="ECO:0008006" key="4">
    <source>
        <dbReference type="Google" id="ProtNLM"/>
    </source>
</evidence>
<keyword evidence="3" id="KW-1185">Reference proteome</keyword>
<organism evidence="2 3">
    <name type="scientific">Halanaerobium polyolivorans</name>
    <dbReference type="NCBI Taxonomy" id="2886943"/>
    <lineage>
        <taxon>Bacteria</taxon>
        <taxon>Bacillati</taxon>
        <taxon>Bacillota</taxon>
        <taxon>Clostridia</taxon>
        <taxon>Halanaerobiales</taxon>
        <taxon>Halanaerobiaceae</taxon>
        <taxon>Halanaerobium</taxon>
    </lineage>
</organism>
<evidence type="ECO:0000313" key="2">
    <source>
        <dbReference type="EMBL" id="MCC3145320.1"/>
    </source>
</evidence>
<dbReference type="Proteomes" id="UP001199296">
    <property type="component" value="Unassembled WGS sequence"/>
</dbReference>
<dbReference type="EMBL" id="JAJFAT010000010">
    <property type="protein sequence ID" value="MCC3145320.1"/>
    <property type="molecule type" value="Genomic_DNA"/>
</dbReference>
<dbReference type="SUPFAM" id="SSF56935">
    <property type="entry name" value="Porins"/>
    <property type="match status" value="1"/>
</dbReference>
<keyword evidence="1" id="KW-0732">Signal</keyword>